<evidence type="ECO:0000313" key="1">
    <source>
        <dbReference type="EMBL" id="GIQ80925.1"/>
    </source>
</evidence>
<sequence length="375" mass="40791">MGISDVGCRCQVPVSSEDGWCLKEIDETQRYGHSDACNIMAQLPLRFQRYPIHMLPAPRREFRGEDLNVFGNTPTGVAVISPTEVLCTVGDAEEVAMCIVTLPEGGAVDGSPSLGRPCTVEQVHVPTDDFEREDWSFQVVGSEVYAIPDPYVSVRAIYVYVPETKNWSALPAFSHEEGDIEPCDIFAIDQCLYVPVLSDTIGVSKLWRYTPETALWEVLPLCPIVSDEADSGGFRVIATTTTTMFAIFFGTGVYSYTPGSSDQWRSLGPVPDNIEGLICTPVGPHLVCRQYETIMEVPTVYDSVAGEWVHTIREVKALFGERAGAEYSMVGCPGFSYGEMSPVRIVSDDSGVYVSVLMVDSGIAQNGGGGGYSAD</sequence>
<dbReference type="EMBL" id="BDIP01000270">
    <property type="protein sequence ID" value="GIQ80925.1"/>
    <property type="molecule type" value="Genomic_DNA"/>
</dbReference>
<dbReference type="Gene3D" id="2.120.10.80">
    <property type="entry name" value="Kelch-type beta propeller"/>
    <property type="match status" value="1"/>
</dbReference>
<reference evidence="1 2" key="1">
    <citation type="journal article" date="2018" name="PLoS ONE">
        <title>The draft genome of Kipferlia bialata reveals reductive genome evolution in fornicate parasites.</title>
        <authorList>
            <person name="Tanifuji G."/>
            <person name="Takabayashi S."/>
            <person name="Kume K."/>
            <person name="Takagi M."/>
            <person name="Nakayama T."/>
            <person name="Kamikawa R."/>
            <person name="Inagaki Y."/>
            <person name="Hashimoto T."/>
        </authorList>
    </citation>
    <scope>NUCLEOTIDE SEQUENCE [LARGE SCALE GENOMIC DNA]</scope>
    <source>
        <strain evidence="1">NY0173</strain>
    </source>
</reference>
<keyword evidence="2" id="KW-1185">Reference proteome</keyword>
<dbReference type="InterPro" id="IPR015915">
    <property type="entry name" value="Kelch-typ_b-propeller"/>
</dbReference>
<name>A0A9K3GFQ9_9EUKA</name>
<proteinExistence type="predicted"/>
<evidence type="ECO:0000313" key="2">
    <source>
        <dbReference type="Proteomes" id="UP000265618"/>
    </source>
</evidence>
<comment type="caution">
    <text evidence="1">The sequence shown here is derived from an EMBL/GenBank/DDBJ whole genome shotgun (WGS) entry which is preliminary data.</text>
</comment>
<gene>
    <name evidence="1" type="ORF">KIPB_001805</name>
</gene>
<dbReference type="AlphaFoldDB" id="A0A9K3GFQ9"/>
<dbReference type="SUPFAM" id="SSF117281">
    <property type="entry name" value="Kelch motif"/>
    <property type="match status" value="1"/>
</dbReference>
<protein>
    <submittedName>
        <fullName evidence="1">Uncharacterized protein</fullName>
    </submittedName>
</protein>
<accession>A0A9K3GFQ9</accession>
<organism evidence="1 2">
    <name type="scientific">Kipferlia bialata</name>
    <dbReference type="NCBI Taxonomy" id="797122"/>
    <lineage>
        <taxon>Eukaryota</taxon>
        <taxon>Metamonada</taxon>
        <taxon>Carpediemonas-like organisms</taxon>
        <taxon>Kipferlia</taxon>
    </lineage>
</organism>
<dbReference type="Proteomes" id="UP000265618">
    <property type="component" value="Unassembled WGS sequence"/>
</dbReference>